<keyword evidence="3" id="KW-1185">Reference proteome</keyword>
<comment type="caution">
    <text evidence="2">The sequence shown here is derived from an EMBL/GenBank/DDBJ whole genome shotgun (WGS) entry which is preliminary data.</text>
</comment>
<organism evidence="2 3">
    <name type="scientific">Rhizobium oryzicola</name>
    <dbReference type="NCBI Taxonomy" id="1232668"/>
    <lineage>
        <taxon>Bacteria</taxon>
        <taxon>Pseudomonadati</taxon>
        <taxon>Pseudomonadota</taxon>
        <taxon>Alphaproteobacteria</taxon>
        <taxon>Hyphomicrobiales</taxon>
        <taxon>Rhizobiaceae</taxon>
        <taxon>Rhizobium/Agrobacterium group</taxon>
        <taxon>Rhizobium</taxon>
    </lineage>
</organism>
<dbReference type="SMART" id="SM00880">
    <property type="entry name" value="CHAD"/>
    <property type="match status" value="1"/>
</dbReference>
<protein>
    <submittedName>
        <fullName evidence="2">CHAD domain-containing protein</fullName>
    </submittedName>
</protein>
<accession>A0ABT8SU08</accession>
<feature type="domain" description="CHAD" evidence="1">
    <location>
        <begin position="8"/>
        <end position="287"/>
    </location>
</feature>
<dbReference type="PANTHER" id="PTHR39339">
    <property type="entry name" value="SLR1444 PROTEIN"/>
    <property type="match status" value="1"/>
</dbReference>
<gene>
    <name evidence="2" type="ORF">Q2T52_07355</name>
</gene>
<reference evidence="2" key="2">
    <citation type="submission" date="2023-07" db="EMBL/GenBank/DDBJ databases">
        <authorList>
            <person name="Sun H."/>
        </authorList>
    </citation>
    <scope>NUCLEOTIDE SEQUENCE</scope>
    <source>
        <strain evidence="2">05753</strain>
    </source>
</reference>
<dbReference type="Gene3D" id="1.40.20.10">
    <property type="entry name" value="CHAD domain"/>
    <property type="match status" value="1"/>
</dbReference>
<evidence type="ECO:0000313" key="3">
    <source>
        <dbReference type="Proteomes" id="UP001169006"/>
    </source>
</evidence>
<evidence type="ECO:0000259" key="1">
    <source>
        <dbReference type="PROSITE" id="PS51708"/>
    </source>
</evidence>
<dbReference type="Proteomes" id="UP001169006">
    <property type="component" value="Unassembled WGS sequence"/>
</dbReference>
<reference evidence="2" key="1">
    <citation type="journal article" date="2015" name="Int. J. Syst. Evol. Microbiol.">
        <title>Rhizobium oryzicola sp. nov., potential plant-growth-promoting endophytic bacteria isolated from rice roots.</title>
        <authorList>
            <person name="Zhang X.X."/>
            <person name="Gao J.S."/>
            <person name="Cao Y.H."/>
            <person name="Sheirdil R.A."/>
            <person name="Wang X.C."/>
            <person name="Zhang L."/>
        </authorList>
    </citation>
    <scope>NUCLEOTIDE SEQUENCE</scope>
    <source>
        <strain evidence="2">05753</strain>
    </source>
</reference>
<dbReference type="InterPro" id="IPR007899">
    <property type="entry name" value="CHAD_dom"/>
</dbReference>
<dbReference type="PANTHER" id="PTHR39339:SF1">
    <property type="entry name" value="CHAD DOMAIN-CONTAINING PROTEIN"/>
    <property type="match status" value="1"/>
</dbReference>
<dbReference type="Pfam" id="PF05235">
    <property type="entry name" value="CHAD"/>
    <property type="match status" value="1"/>
</dbReference>
<dbReference type="PROSITE" id="PS51708">
    <property type="entry name" value="CHAD"/>
    <property type="match status" value="1"/>
</dbReference>
<dbReference type="InterPro" id="IPR038186">
    <property type="entry name" value="CHAD_dom_sf"/>
</dbReference>
<proteinExistence type="predicted"/>
<name>A0ABT8SU08_9HYPH</name>
<sequence>MAFIIHPSKPFTEEFRRVVRQQLNRAIDVLTDQPEGPHEAIHAARKRFKRIRAVYRLIETEARHVRRRENARIRDMARTLSAVRDATALIETIDYLSQHATTAEEQDALTFTASVLTERRERIAADETDLPQRIQDAVETCHAAVDATEHISLPDSPAKAAKTIAKAWAKQGKQAKEALAACLAEGDAEAFHDLRKCGQVYWMHLSLLQEVWPSAMLAKHADAKQLVDLLGHEHDLSVLTQVVNESPALFGDSDKLACLLGIIITRQQVLRSDALELAPLVFAEDPKQEASAIRLLWQNLAKR</sequence>
<evidence type="ECO:0000313" key="2">
    <source>
        <dbReference type="EMBL" id="MDO1581908.1"/>
    </source>
</evidence>
<dbReference type="RefSeq" id="WP_302076068.1">
    <property type="nucleotide sequence ID" value="NZ_JAUKWQ010000002.1"/>
</dbReference>
<dbReference type="EMBL" id="JAUKWQ010000002">
    <property type="protein sequence ID" value="MDO1581908.1"/>
    <property type="molecule type" value="Genomic_DNA"/>
</dbReference>